<keyword evidence="1" id="KW-1133">Transmembrane helix</keyword>
<organism evidence="2 3">
    <name type="scientific">Ideonella azotifigens</name>
    <dbReference type="NCBI Taxonomy" id="513160"/>
    <lineage>
        <taxon>Bacteria</taxon>
        <taxon>Pseudomonadati</taxon>
        <taxon>Pseudomonadota</taxon>
        <taxon>Betaproteobacteria</taxon>
        <taxon>Burkholderiales</taxon>
        <taxon>Sphaerotilaceae</taxon>
        <taxon>Ideonella</taxon>
    </lineage>
</organism>
<accession>A0ABN1K0U0</accession>
<reference evidence="2 3" key="1">
    <citation type="journal article" date="2019" name="Int. J. Syst. Evol. Microbiol.">
        <title>The Global Catalogue of Microorganisms (GCM) 10K type strain sequencing project: providing services to taxonomists for standard genome sequencing and annotation.</title>
        <authorList>
            <consortium name="The Broad Institute Genomics Platform"/>
            <consortium name="The Broad Institute Genome Sequencing Center for Infectious Disease"/>
            <person name="Wu L."/>
            <person name="Ma J."/>
        </authorList>
    </citation>
    <scope>NUCLEOTIDE SEQUENCE [LARGE SCALE GENOMIC DNA]</scope>
    <source>
        <strain evidence="2 3">JCM 15503</strain>
    </source>
</reference>
<name>A0ABN1K0U0_9BURK</name>
<protein>
    <recommendedName>
        <fullName evidence="4">Sulfatase N-terminal domain-containing protein</fullName>
    </recommendedName>
</protein>
<gene>
    <name evidence="2" type="ORF">GCM10009107_24380</name>
</gene>
<evidence type="ECO:0000256" key="1">
    <source>
        <dbReference type="SAM" id="Phobius"/>
    </source>
</evidence>
<keyword evidence="1" id="KW-0472">Membrane</keyword>
<evidence type="ECO:0008006" key="4">
    <source>
        <dbReference type="Google" id="ProtNLM"/>
    </source>
</evidence>
<dbReference type="EMBL" id="BAAAEW010000014">
    <property type="protein sequence ID" value="GAA0751538.1"/>
    <property type="molecule type" value="Genomic_DNA"/>
</dbReference>
<sequence length="466" mass="51030">MRHWRQPLLSGTVLATLGFFPLLDALATTPAWLHWTAFDSIETAAAWTVTAMVVGLTMMLAGHIGGRRGGDAVTILWLLVGIWFAMAALTRLQLLDPILRAHRANAVWVVGALAIMLTTVGAWAVLRPGQYPTSRVQRTLAVLWPLSFLFAFHLLRAPSLAERQLADLSPTAHAVAGLVRTQVAHREPRTVVLLFDELSVDYLYGQRATDLSAWPSLALLRAEATLHHDAHLPGGGTLSAIPALFGATTAAPDGLVNALNRQGQSLRIWGWYHDYCRAFAREADECHATSIYNPRTLHSDFSIIDPWWTNIVLLPAEFPFKYLKSPAAVALHRDTLAGAQAWLATQLADPSADFIYAHVNVPHLPLIGEQSGGLMFSRAFEMTEQSYLTQFGAVDDVVAQALISTTRPTRLIVMSDHNARALLPKERHDQVVLVVLEPGLHNSGVVKRENAAETLAHISLGLDETP</sequence>
<feature type="transmembrane region" description="Helical" evidence="1">
    <location>
        <begin position="43"/>
        <end position="61"/>
    </location>
</feature>
<evidence type="ECO:0000313" key="2">
    <source>
        <dbReference type="EMBL" id="GAA0751538.1"/>
    </source>
</evidence>
<comment type="caution">
    <text evidence="2">The sequence shown here is derived from an EMBL/GenBank/DDBJ whole genome shotgun (WGS) entry which is preliminary data.</text>
</comment>
<dbReference type="SUPFAM" id="SSF53649">
    <property type="entry name" value="Alkaline phosphatase-like"/>
    <property type="match status" value="1"/>
</dbReference>
<evidence type="ECO:0000313" key="3">
    <source>
        <dbReference type="Proteomes" id="UP001500279"/>
    </source>
</evidence>
<keyword evidence="1" id="KW-0812">Transmembrane</keyword>
<proteinExistence type="predicted"/>
<feature type="transmembrane region" description="Helical" evidence="1">
    <location>
        <begin position="73"/>
        <end position="94"/>
    </location>
</feature>
<feature type="transmembrane region" description="Helical" evidence="1">
    <location>
        <begin position="106"/>
        <end position="126"/>
    </location>
</feature>
<feature type="transmembrane region" description="Helical" evidence="1">
    <location>
        <begin position="138"/>
        <end position="155"/>
    </location>
</feature>
<keyword evidence="3" id="KW-1185">Reference proteome</keyword>
<dbReference type="Proteomes" id="UP001500279">
    <property type="component" value="Unassembled WGS sequence"/>
</dbReference>
<dbReference type="InterPro" id="IPR017850">
    <property type="entry name" value="Alkaline_phosphatase_core_sf"/>
</dbReference>